<dbReference type="EMBL" id="JAGKQH010000005">
    <property type="protein sequence ID" value="KAG6598384.1"/>
    <property type="molecule type" value="Genomic_DNA"/>
</dbReference>
<proteinExistence type="predicted"/>
<keyword evidence="2" id="KW-1185">Reference proteome</keyword>
<feature type="non-terminal residue" evidence="1">
    <location>
        <position position="1"/>
    </location>
</feature>
<sequence length="91" mass="10273">MMLNCTKDSSTKLTLSFPELGLLFYHLVGNGVSGGWCALKEVDSNVLPSLKCLLADLLYQLCLLMPIISVFPRCRHRPSREEELQGHYLTF</sequence>
<protein>
    <submittedName>
        <fullName evidence="1">Uncharacterized protein</fullName>
    </submittedName>
</protein>
<reference evidence="1 2" key="1">
    <citation type="journal article" date="2021" name="Hortic Res">
        <title>The domestication of Cucurbita argyrosperma as revealed by the genome of its wild relative.</title>
        <authorList>
            <person name="Barrera-Redondo J."/>
            <person name="Sanchez-de la Vega G."/>
            <person name="Aguirre-Liguori J.A."/>
            <person name="Castellanos-Morales G."/>
            <person name="Gutierrez-Guerrero Y.T."/>
            <person name="Aguirre-Dugua X."/>
            <person name="Aguirre-Planter E."/>
            <person name="Tenaillon M.I."/>
            <person name="Lira-Saade R."/>
            <person name="Eguiarte L.E."/>
        </authorList>
    </citation>
    <scope>NUCLEOTIDE SEQUENCE [LARGE SCALE GENOMIC DNA]</scope>
    <source>
        <strain evidence="1">JBR-2021</strain>
    </source>
</reference>
<evidence type="ECO:0000313" key="2">
    <source>
        <dbReference type="Proteomes" id="UP000685013"/>
    </source>
</evidence>
<organism evidence="1 2">
    <name type="scientific">Cucurbita argyrosperma subsp. sororia</name>
    <dbReference type="NCBI Taxonomy" id="37648"/>
    <lineage>
        <taxon>Eukaryota</taxon>
        <taxon>Viridiplantae</taxon>
        <taxon>Streptophyta</taxon>
        <taxon>Embryophyta</taxon>
        <taxon>Tracheophyta</taxon>
        <taxon>Spermatophyta</taxon>
        <taxon>Magnoliopsida</taxon>
        <taxon>eudicotyledons</taxon>
        <taxon>Gunneridae</taxon>
        <taxon>Pentapetalae</taxon>
        <taxon>rosids</taxon>
        <taxon>fabids</taxon>
        <taxon>Cucurbitales</taxon>
        <taxon>Cucurbitaceae</taxon>
        <taxon>Cucurbiteae</taxon>
        <taxon>Cucurbita</taxon>
    </lineage>
</organism>
<dbReference type="AlphaFoldDB" id="A0AAV6NK15"/>
<gene>
    <name evidence="1" type="ORF">SDJN03_08162</name>
</gene>
<accession>A0AAV6NK15</accession>
<comment type="caution">
    <text evidence="1">The sequence shown here is derived from an EMBL/GenBank/DDBJ whole genome shotgun (WGS) entry which is preliminary data.</text>
</comment>
<dbReference type="Proteomes" id="UP000685013">
    <property type="component" value="Chromosome 5"/>
</dbReference>
<name>A0AAV6NK15_9ROSI</name>
<evidence type="ECO:0000313" key="1">
    <source>
        <dbReference type="EMBL" id="KAG6598384.1"/>
    </source>
</evidence>